<proteinExistence type="predicted"/>
<feature type="compositionally biased region" description="Polar residues" evidence="1">
    <location>
        <begin position="45"/>
        <end position="56"/>
    </location>
</feature>
<dbReference type="PIRSF" id="PIRSF032131">
    <property type="entry name" value="UCP032131"/>
    <property type="match status" value="1"/>
</dbReference>
<dbReference type="Pfam" id="PF06676">
    <property type="entry name" value="DUF1178"/>
    <property type="match status" value="1"/>
</dbReference>
<keyword evidence="3" id="KW-1185">Reference proteome</keyword>
<dbReference type="RefSeq" id="WP_169204087.1">
    <property type="nucleotide sequence ID" value="NZ_CP059467.1"/>
</dbReference>
<gene>
    <name evidence="2" type="ORF">GPA24_19005</name>
</gene>
<dbReference type="Proteomes" id="UP000633943">
    <property type="component" value="Unassembled WGS sequence"/>
</dbReference>
<dbReference type="EMBL" id="WTVP01000090">
    <property type="protein sequence ID" value="NMG17584.1"/>
    <property type="molecule type" value="Genomic_DNA"/>
</dbReference>
<organism evidence="2 3">
    <name type="scientific">Aromatoleum bremense</name>
    <dbReference type="NCBI Taxonomy" id="76115"/>
    <lineage>
        <taxon>Bacteria</taxon>
        <taxon>Pseudomonadati</taxon>
        <taxon>Pseudomonadota</taxon>
        <taxon>Betaproteobacteria</taxon>
        <taxon>Rhodocyclales</taxon>
        <taxon>Rhodocyclaceae</taxon>
        <taxon>Aromatoleum</taxon>
    </lineage>
</organism>
<feature type="region of interest" description="Disordered" evidence="1">
    <location>
        <begin position="45"/>
        <end position="76"/>
    </location>
</feature>
<protein>
    <submittedName>
        <fullName evidence="2">DUF1178 family protein</fullName>
    </submittedName>
</protein>
<dbReference type="InterPro" id="IPR009562">
    <property type="entry name" value="DUF1178"/>
</dbReference>
<evidence type="ECO:0000256" key="1">
    <source>
        <dbReference type="SAM" id="MobiDB-lite"/>
    </source>
</evidence>
<name>A0ABX1NZV9_9RHOO</name>
<accession>A0ABX1NZV9</accession>
<evidence type="ECO:0000313" key="2">
    <source>
        <dbReference type="EMBL" id="NMG17584.1"/>
    </source>
</evidence>
<evidence type="ECO:0000313" key="3">
    <source>
        <dbReference type="Proteomes" id="UP000633943"/>
    </source>
</evidence>
<comment type="caution">
    <text evidence="2">The sequence shown here is derived from an EMBL/GenBank/DDBJ whole genome shotgun (WGS) entry which is preliminary data.</text>
</comment>
<reference evidence="2 3" key="1">
    <citation type="submission" date="2019-12" db="EMBL/GenBank/DDBJ databases">
        <title>Comparative genomics gives insights into the taxonomy of the Azoarcus-Aromatoleum group and reveals separate origins of nif in the plant-associated Azoarcus and non-plant-associated Aromatoleum sub-groups.</title>
        <authorList>
            <person name="Lafos M."/>
            <person name="Maluk M."/>
            <person name="Batista M."/>
            <person name="Junghare M."/>
            <person name="Carmona M."/>
            <person name="Faoro H."/>
            <person name="Cruz L.M."/>
            <person name="Battistoni F."/>
            <person name="De Souza E."/>
            <person name="Pedrosa F."/>
            <person name="Chen W.-M."/>
            <person name="Poole P.S."/>
            <person name="Dixon R.A."/>
            <person name="James E.K."/>
        </authorList>
    </citation>
    <scope>NUCLEOTIDE SEQUENCE [LARGE SCALE GENOMIC DNA]</scope>
    <source>
        <strain evidence="2 3">PbN1</strain>
    </source>
</reference>
<sequence length="147" mass="16003">MIVLNLCCDHEHLFEGWFGSAAAFETQRERGQVVCPVCGSASISRRPTAPYVNTGSMPPAAPPPRPSPPSATTRQTDAVATVVAMLRRFGKESEDVGERFVEEARRIHYGDSEARNIKGKASSDDIGELIDEGIMVLPVPPDDEELH</sequence>
<feature type="compositionally biased region" description="Pro residues" evidence="1">
    <location>
        <begin position="59"/>
        <end position="69"/>
    </location>
</feature>